<dbReference type="InterPro" id="IPR020846">
    <property type="entry name" value="MFS_dom"/>
</dbReference>
<dbReference type="PROSITE" id="PS50850">
    <property type="entry name" value="MFS"/>
    <property type="match status" value="1"/>
</dbReference>
<gene>
    <name evidence="8" type="ORF">E4U82_19510</name>
</gene>
<accession>A0A4Y9A7N0</accession>
<keyword evidence="3 6" id="KW-0812">Transmembrane</keyword>
<dbReference type="InterPro" id="IPR036259">
    <property type="entry name" value="MFS_trans_sf"/>
</dbReference>
<reference evidence="8 9" key="1">
    <citation type="submission" date="2019-03" db="EMBL/GenBank/DDBJ databases">
        <title>Genome sequence of Lentibacillus salicampi ATCC BAA-719.</title>
        <authorList>
            <person name="Maclea K.S."/>
            <person name="Simoes Junior M."/>
        </authorList>
    </citation>
    <scope>NUCLEOTIDE SEQUENCE [LARGE SCALE GENOMIC DNA]</scope>
    <source>
        <strain evidence="8 9">ATCC BAA-719</strain>
    </source>
</reference>
<comment type="subcellular location">
    <subcellularLocation>
        <location evidence="1">Cell membrane</location>
        <topology evidence="1">Multi-pass membrane protein</topology>
    </subcellularLocation>
</comment>
<dbReference type="SUPFAM" id="SSF103473">
    <property type="entry name" value="MFS general substrate transporter"/>
    <property type="match status" value="1"/>
</dbReference>
<name>A0A4Y9A7N0_9BACI</name>
<keyword evidence="5 6" id="KW-0472">Membrane</keyword>
<evidence type="ECO:0000313" key="9">
    <source>
        <dbReference type="Proteomes" id="UP000298484"/>
    </source>
</evidence>
<feature type="transmembrane region" description="Helical" evidence="6">
    <location>
        <begin position="79"/>
        <end position="105"/>
    </location>
</feature>
<evidence type="ECO:0000256" key="5">
    <source>
        <dbReference type="ARBA" id="ARBA00023136"/>
    </source>
</evidence>
<dbReference type="Proteomes" id="UP000298484">
    <property type="component" value="Unassembled WGS sequence"/>
</dbReference>
<dbReference type="Pfam" id="PF07690">
    <property type="entry name" value="MFS_1"/>
    <property type="match status" value="1"/>
</dbReference>
<proteinExistence type="predicted"/>
<organism evidence="8 9">
    <name type="scientific">Lentibacillus salicampi</name>
    <dbReference type="NCBI Taxonomy" id="175306"/>
    <lineage>
        <taxon>Bacteria</taxon>
        <taxon>Bacillati</taxon>
        <taxon>Bacillota</taxon>
        <taxon>Bacilli</taxon>
        <taxon>Bacillales</taxon>
        <taxon>Bacillaceae</taxon>
        <taxon>Lentibacillus</taxon>
    </lineage>
</organism>
<evidence type="ECO:0000256" key="4">
    <source>
        <dbReference type="ARBA" id="ARBA00022989"/>
    </source>
</evidence>
<keyword evidence="4 6" id="KW-1133">Transmembrane helix</keyword>
<keyword evidence="9" id="KW-1185">Reference proteome</keyword>
<evidence type="ECO:0000313" key="8">
    <source>
        <dbReference type="EMBL" id="TFJ89934.1"/>
    </source>
</evidence>
<protein>
    <submittedName>
        <fullName evidence="8">MFS transporter</fullName>
    </submittedName>
</protein>
<dbReference type="OrthoDB" id="4822895at2"/>
<dbReference type="GO" id="GO:0005886">
    <property type="term" value="C:plasma membrane"/>
    <property type="evidence" value="ECO:0007669"/>
    <property type="project" value="UniProtKB-SubCell"/>
</dbReference>
<evidence type="ECO:0000256" key="1">
    <source>
        <dbReference type="ARBA" id="ARBA00004651"/>
    </source>
</evidence>
<dbReference type="AlphaFoldDB" id="A0A4Y9A7N0"/>
<sequence length="112" mass="11688">MTGSLAKFKWLRTKTAAANTTLLIVLSFVLGIGLGIGQPLSIATTVESLPNNKIGEGLGLRLTINRLTQLLTPISMGGVATIVGFGGVFYSTGAIVVVGILGFIFPRNLKDN</sequence>
<dbReference type="GO" id="GO:0022857">
    <property type="term" value="F:transmembrane transporter activity"/>
    <property type="evidence" value="ECO:0007669"/>
    <property type="project" value="InterPro"/>
</dbReference>
<feature type="domain" description="Major facilitator superfamily (MFS) profile" evidence="7">
    <location>
        <begin position="1"/>
        <end position="112"/>
    </location>
</feature>
<dbReference type="EMBL" id="SRHY01000104">
    <property type="protein sequence ID" value="TFJ89934.1"/>
    <property type="molecule type" value="Genomic_DNA"/>
</dbReference>
<dbReference type="InterPro" id="IPR011701">
    <property type="entry name" value="MFS"/>
</dbReference>
<dbReference type="RefSeq" id="WP_135111904.1">
    <property type="nucleotide sequence ID" value="NZ_SRHY01000104.1"/>
</dbReference>
<evidence type="ECO:0000259" key="7">
    <source>
        <dbReference type="PROSITE" id="PS50850"/>
    </source>
</evidence>
<comment type="caution">
    <text evidence="8">The sequence shown here is derived from an EMBL/GenBank/DDBJ whole genome shotgun (WGS) entry which is preliminary data.</text>
</comment>
<evidence type="ECO:0000256" key="3">
    <source>
        <dbReference type="ARBA" id="ARBA00022692"/>
    </source>
</evidence>
<evidence type="ECO:0000256" key="6">
    <source>
        <dbReference type="SAM" id="Phobius"/>
    </source>
</evidence>
<evidence type="ECO:0000256" key="2">
    <source>
        <dbReference type="ARBA" id="ARBA00022448"/>
    </source>
</evidence>
<keyword evidence="2" id="KW-0813">Transport</keyword>
<feature type="transmembrane region" description="Helical" evidence="6">
    <location>
        <begin position="21"/>
        <end position="42"/>
    </location>
</feature>
<dbReference type="Gene3D" id="1.20.1250.20">
    <property type="entry name" value="MFS general substrate transporter like domains"/>
    <property type="match status" value="1"/>
</dbReference>